<dbReference type="HAMAP" id="MF_00265">
    <property type="entry name" value="VapC_Nob1"/>
    <property type="match status" value="1"/>
</dbReference>
<keyword evidence="3 8" id="KW-0540">Nuclease</keyword>
<dbReference type="RefSeq" id="WP_277028336.1">
    <property type="nucleotide sequence ID" value="NZ_JAQYQY010000038.1"/>
</dbReference>
<dbReference type="GO" id="GO:0090729">
    <property type="term" value="F:toxin activity"/>
    <property type="evidence" value="ECO:0007669"/>
    <property type="project" value="UniProtKB-KW"/>
</dbReference>
<keyword evidence="2 8" id="KW-1277">Toxin-antitoxin system</keyword>
<evidence type="ECO:0000313" key="11">
    <source>
        <dbReference type="Proteomes" id="UP000442535"/>
    </source>
</evidence>
<feature type="binding site" evidence="8">
    <location>
        <position position="98"/>
    </location>
    <ligand>
        <name>Mg(2+)</name>
        <dbReference type="ChEBI" id="CHEBI:18420"/>
    </ligand>
</feature>
<keyword evidence="11" id="KW-1185">Reference proteome</keyword>
<evidence type="ECO:0000256" key="1">
    <source>
        <dbReference type="ARBA" id="ARBA00001946"/>
    </source>
</evidence>
<comment type="caution">
    <text evidence="10">The sequence shown here is derived from an EMBL/GenBank/DDBJ whole genome shotgun (WGS) entry which is preliminary data.</text>
</comment>
<keyword evidence="4 8" id="KW-0479">Metal-binding</keyword>
<evidence type="ECO:0000313" key="10">
    <source>
        <dbReference type="EMBL" id="MST48659.1"/>
    </source>
</evidence>
<dbReference type="CDD" id="cd09881">
    <property type="entry name" value="PIN_VapC4-5_FitB-like"/>
    <property type="match status" value="1"/>
</dbReference>
<feature type="binding site" evidence="8">
    <location>
        <position position="6"/>
    </location>
    <ligand>
        <name>Mg(2+)</name>
        <dbReference type="ChEBI" id="CHEBI:18420"/>
    </ligand>
</feature>
<evidence type="ECO:0000256" key="8">
    <source>
        <dbReference type="HAMAP-Rule" id="MF_00265"/>
    </source>
</evidence>
<comment type="cofactor">
    <cofactor evidence="1 8">
        <name>Mg(2+)</name>
        <dbReference type="ChEBI" id="CHEBI:18420"/>
    </cofactor>
</comment>
<keyword evidence="8" id="KW-0800">Toxin</keyword>
<reference evidence="10 11" key="1">
    <citation type="submission" date="2019-08" db="EMBL/GenBank/DDBJ databases">
        <title>In-depth cultivation of the pig gut microbiome towards novel bacterial diversity and tailored functional studies.</title>
        <authorList>
            <person name="Wylensek D."/>
            <person name="Hitch T.C.A."/>
            <person name="Clavel T."/>
        </authorList>
    </citation>
    <scope>NUCLEOTIDE SEQUENCE [LARGE SCALE GENOMIC DNA]</scope>
    <source>
        <strain evidence="10 11">RF-GAM-744-WT-7</strain>
    </source>
</reference>
<protein>
    <recommendedName>
        <fullName evidence="8">Ribonuclease VapC</fullName>
        <shortName evidence="8">RNase VapC</shortName>
        <ecNumber evidence="8">3.1.-.-</ecNumber>
    </recommendedName>
    <alternativeName>
        <fullName evidence="8">Toxin VapC</fullName>
    </alternativeName>
</protein>
<evidence type="ECO:0000256" key="2">
    <source>
        <dbReference type="ARBA" id="ARBA00022649"/>
    </source>
</evidence>
<keyword evidence="5 8" id="KW-0378">Hydrolase</keyword>
<accession>A0A7K0JZT6</accession>
<dbReference type="Proteomes" id="UP000442535">
    <property type="component" value="Unassembled WGS sequence"/>
</dbReference>
<dbReference type="AlphaFoldDB" id="A0A7K0JZT6"/>
<dbReference type="PANTHER" id="PTHR33653">
    <property type="entry name" value="RIBONUCLEASE VAPC2"/>
    <property type="match status" value="1"/>
</dbReference>
<evidence type="ECO:0000256" key="5">
    <source>
        <dbReference type="ARBA" id="ARBA00022801"/>
    </source>
</evidence>
<evidence type="ECO:0000259" key="9">
    <source>
        <dbReference type="SMART" id="SM00670"/>
    </source>
</evidence>
<dbReference type="GO" id="GO:0016787">
    <property type="term" value="F:hydrolase activity"/>
    <property type="evidence" value="ECO:0007669"/>
    <property type="project" value="UniProtKB-KW"/>
</dbReference>
<dbReference type="PANTHER" id="PTHR33653:SF1">
    <property type="entry name" value="RIBONUCLEASE VAPC2"/>
    <property type="match status" value="1"/>
</dbReference>
<dbReference type="Gene3D" id="3.40.50.1010">
    <property type="entry name" value="5'-nuclease"/>
    <property type="match status" value="1"/>
</dbReference>
<dbReference type="Pfam" id="PF01850">
    <property type="entry name" value="PIN"/>
    <property type="match status" value="1"/>
</dbReference>
<dbReference type="GO" id="GO:0000287">
    <property type="term" value="F:magnesium ion binding"/>
    <property type="evidence" value="ECO:0007669"/>
    <property type="project" value="UniProtKB-UniRule"/>
</dbReference>
<dbReference type="EMBL" id="VUMY01000001">
    <property type="protein sequence ID" value="MST48659.1"/>
    <property type="molecule type" value="Genomic_DNA"/>
</dbReference>
<dbReference type="InterPro" id="IPR029060">
    <property type="entry name" value="PIN-like_dom_sf"/>
</dbReference>
<evidence type="ECO:0000256" key="3">
    <source>
        <dbReference type="ARBA" id="ARBA00022722"/>
    </source>
</evidence>
<dbReference type="InterPro" id="IPR002716">
    <property type="entry name" value="PIN_dom"/>
</dbReference>
<gene>
    <name evidence="8" type="primary">vapC</name>
    <name evidence="10" type="ORF">FYJ63_00020</name>
</gene>
<evidence type="ECO:0000256" key="4">
    <source>
        <dbReference type="ARBA" id="ARBA00022723"/>
    </source>
</evidence>
<dbReference type="InterPro" id="IPR050556">
    <property type="entry name" value="Type_II_TA_system_RNase"/>
</dbReference>
<dbReference type="SMART" id="SM00670">
    <property type="entry name" value="PINc"/>
    <property type="match status" value="1"/>
</dbReference>
<evidence type="ECO:0000256" key="7">
    <source>
        <dbReference type="ARBA" id="ARBA00038093"/>
    </source>
</evidence>
<organism evidence="10 11">
    <name type="scientific">Mobiluncus porci</name>
    <dbReference type="NCBI Taxonomy" id="2652278"/>
    <lineage>
        <taxon>Bacteria</taxon>
        <taxon>Bacillati</taxon>
        <taxon>Actinomycetota</taxon>
        <taxon>Actinomycetes</taxon>
        <taxon>Actinomycetales</taxon>
        <taxon>Actinomycetaceae</taxon>
        <taxon>Mobiluncus</taxon>
    </lineage>
</organism>
<comment type="function">
    <text evidence="8">Toxic component of a toxin-antitoxin (TA) system. An RNase.</text>
</comment>
<dbReference type="EC" id="3.1.-.-" evidence="8"/>
<feature type="domain" description="PIN" evidence="9">
    <location>
        <begin position="1"/>
        <end position="121"/>
    </location>
</feature>
<evidence type="ECO:0000256" key="6">
    <source>
        <dbReference type="ARBA" id="ARBA00022842"/>
    </source>
</evidence>
<dbReference type="SUPFAM" id="SSF88723">
    <property type="entry name" value="PIN domain-like"/>
    <property type="match status" value="1"/>
</dbReference>
<comment type="similarity">
    <text evidence="7 8">Belongs to the PINc/VapC protein family.</text>
</comment>
<keyword evidence="6 8" id="KW-0460">Magnesium</keyword>
<dbReference type="InterPro" id="IPR022907">
    <property type="entry name" value="VapC_family"/>
</dbReference>
<dbReference type="GO" id="GO:0004540">
    <property type="term" value="F:RNA nuclease activity"/>
    <property type="evidence" value="ECO:0007669"/>
    <property type="project" value="InterPro"/>
</dbReference>
<proteinExistence type="inferred from homology"/>
<sequence length="134" mass="14879">MKYFLDTNIIIYFINGKYSEVARHFEQVPQTSIVIPSMVVGEIEYGACKSRDYAKTIELYRKFIDPFEVVPFSSSAVATYGEIRSDLEKRGETIGANDLVIAATVLGEGGTLVTHNTKEFSRVAGLTVADWTEA</sequence>
<name>A0A7K0JZT6_9ACTO</name>